<name>A0A1M7YT22_9VIBR</name>
<dbReference type="GO" id="GO:0006355">
    <property type="term" value="P:regulation of DNA-templated transcription"/>
    <property type="evidence" value="ECO:0007669"/>
    <property type="project" value="InterPro"/>
</dbReference>
<dbReference type="PIRSF" id="PIRSF016548">
    <property type="entry name" value="Rsd_AlgQ"/>
    <property type="match status" value="1"/>
</dbReference>
<evidence type="ECO:0000313" key="5">
    <source>
        <dbReference type="Proteomes" id="UP000184600"/>
    </source>
</evidence>
<dbReference type="NCBIfam" id="NF008723">
    <property type="entry name" value="PRK11718.1"/>
    <property type="match status" value="1"/>
</dbReference>
<dbReference type="STRING" id="1117707.VQ7734_01523"/>
<organism evidence="4 5">
    <name type="scientific">Vibrio quintilis</name>
    <dbReference type="NCBI Taxonomy" id="1117707"/>
    <lineage>
        <taxon>Bacteria</taxon>
        <taxon>Pseudomonadati</taxon>
        <taxon>Pseudomonadota</taxon>
        <taxon>Gammaproteobacteria</taxon>
        <taxon>Vibrionales</taxon>
        <taxon>Vibrionaceae</taxon>
        <taxon>Vibrio</taxon>
    </lineage>
</organism>
<dbReference type="AlphaFoldDB" id="A0A1M7YT22"/>
<evidence type="ECO:0000256" key="1">
    <source>
        <dbReference type="ARBA" id="ARBA00023015"/>
    </source>
</evidence>
<dbReference type="Gene3D" id="1.20.120.1370">
    <property type="entry name" value="Regulator of RNA polymerase sigma(70) subunit, domain 4"/>
    <property type="match status" value="1"/>
</dbReference>
<dbReference type="Pfam" id="PF04353">
    <property type="entry name" value="Rsd_AlgQ"/>
    <property type="match status" value="1"/>
</dbReference>
<keyword evidence="1 3" id="KW-0805">Transcription regulation</keyword>
<protein>
    <submittedName>
        <fullName evidence="4">Regulator of sigma D</fullName>
    </submittedName>
</protein>
<sequence length="162" mass="18642">MLNKFKRTQEQWGGSSEVIDHWLDTRQSLLVKYCKLVTRQPNSTRNSISELPTIHEIHSFCRRLVDYISTGHFKIYDTVKAKWESTGFTATNDINQTYLAIVETTDPLLNFADKYLDMKDGDQLENFDLELSQLGEVLEARFEVEDQLIQLIVDSLSIPPGA</sequence>
<dbReference type="Proteomes" id="UP000184600">
    <property type="component" value="Unassembled WGS sequence"/>
</dbReference>
<gene>
    <name evidence="4" type="primary">rsd</name>
    <name evidence="4" type="ORF">VQ7734_01523</name>
</gene>
<keyword evidence="5" id="KW-1185">Reference proteome</keyword>
<comment type="similarity">
    <text evidence="3">Belongs to the Rsd/AlgQ family.</text>
</comment>
<dbReference type="InterPro" id="IPR038309">
    <property type="entry name" value="Rsd/AlgQ_sf"/>
</dbReference>
<proteinExistence type="inferred from homology"/>
<keyword evidence="2 3" id="KW-0804">Transcription</keyword>
<evidence type="ECO:0000256" key="3">
    <source>
        <dbReference type="RuleBase" id="RU004409"/>
    </source>
</evidence>
<dbReference type="InterPro" id="IPR007448">
    <property type="entry name" value="Sigma70_reg_Rsd_AlgQ"/>
</dbReference>
<evidence type="ECO:0000313" key="4">
    <source>
        <dbReference type="EMBL" id="SHO55777.1"/>
    </source>
</evidence>
<accession>A0A1M7YT22</accession>
<reference evidence="5" key="1">
    <citation type="submission" date="2016-12" db="EMBL/GenBank/DDBJ databases">
        <authorList>
            <person name="Rodrigo-Torres L."/>
            <person name="Arahal R.D."/>
            <person name="Lucena T."/>
        </authorList>
    </citation>
    <scope>NUCLEOTIDE SEQUENCE [LARGE SCALE GENOMIC DNA]</scope>
</reference>
<evidence type="ECO:0000256" key="2">
    <source>
        <dbReference type="ARBA" id="ARBA00023163"/>
    </source>
</evidence>
<dbReference type="OrthoDB" id="5567237at2"/>
<dbReference type="EMBL" id="FRFG01000018">
    <property type="protein sequence ID" value="SHO55777.1"/>
    <property type="molecule type" value="Genomic_DNA"/>
</dbReference>